<comment type="function">
    <text evidence="12">Cell wall formation.</text>
</comment>
<dbReference type="InterPro" id="IPR005905">
    <property type="entry name" value="D_ala_D_ala"/>
</dbReference>
<dbReference type="UniPathway" id="UPA00219"/>
<keyword evidence="9 12" id="KW-0573">Peptidoglycan synthesis</keyword>
<evidence type="ECO:0000256" key="10">
    <source>
        <dbReference type="ARBA" id="ARBA00023211"/>
    </source>
</evidence>
<proteinExistence type="inferred from homology"/>
<dbReference type="InterPro" id="IPR000291">
    <property type="entry name" value="D-Ala_lig_Van_CS"/>
</dbReference>
<comment type="cofactor">
    <cofactor evidence="14">
        <name>Mg(2+)</name>
        <dbReference type="ChEBI" id="CHEBI:18420"/>
    </cofactor>
    <cofactor evidence="14">
        <name>Mn(2+)</name>
        <dbReference type="ChEBI" id="CHEBI:29035"/>
    </cofactor>
    <text evidence="14">Binds 2 magnesium or manganese ions per subunit.</text>
</comment>
<evidence type="ECO:0000256" key="5">
    <source>
        <dbReference type="ARBA" id="ARBA00022741"/>
    </source>
</evidence>
<evidence type="ECO:0000256" key="12">
    <source>
        <dbReference type="HAMAP-Rule" id="MF_00047"/>
    </source>
</evidence>
<keyword evidence="4 14" id="KW-0479">Metal-binding</keyword>
<evidence type="ECO:0000256" key="14">
    <source>
        <dbReference type="PIRSR" id="PIRSR039102-3"/>
    </source>
</evidence>
<keyword evidence="7 14" id="KW-0460">Magnesium</keyword>
<gene>
    <name evidence="12" type="primary">ddl</name>
    <name evidence="17" type="ORF">BO225_06080</name>
</gene>
<evidence type="ECO:0000256" key="2">
    <source>
        <dbReference type="ARBA" id="ARBA00010871"/>
    </source>
</evidence>
<evidence type="ECO:0000259" key="16">
    <source>
        <dbReference type="PROSITE" id="PS50975"/>
    </source>
</evidence>
<dbReference type="HAMAP" id="MF_00047">
    <property type="entry name" value="Dala_Dala_lig"/>
    <property type="match status" value="1"/>
</dbReference>
<dbReference type="GO" id="GO:0008360">
    <property type="term" value="P:regulation of cell shape"/>
    <property type="evidence" value="ECO:0007669"/>
    <property type="project" value="UniProtKB-KW"/>
</dbReference>
<keyword evidence="5 15" id="KW-0547">Nucleotide-binding</keyword>
<comment type="pathway">
    <text evidence="12">Cell wall biogenesis; peptidoglycan biosynthesis.</text>
</comment>
<dbReference type="EC" id="6.3.2.4" evidence="12"/>
<feature type="binding site" evidence="14">
    <location>
        <position position="307"/>
    </location>
    <ligand>
        <name>Mg(2+)</name>
        <dbReference type="ChEBI" id="CHEBI:18420"/>
        <label>2</label>
    </ligand>
</feature>
<dbReference type="FunFam" id="3.30.470.20:FF:000008">
    <property type="entry name" value="D-alanine--D-alanine ligase"/>
    <property type="match status" value="1"/>
</dbReference>
<feature type="active site" evidence="13">
    <location>
        <position position="182"/>
    </location>
</feature>
<sequence>MAKLKLGVVFGGQSSEYSVSLHSTGSFLHQIDRSKYDITCIGIDEGGQFFIYTGPIEAIESDTWKKEEYIHSCSWMHKGVYDKDNEIFIPLDVIFPVLHGKNGEDGAFQGLAQMMNIHYVGSDILASAMCMDKEIMHILCDQAHIPCARYICLKAWEEQPSFEEIQEQLPLPWVIKPCNAGSSYGVHFVEEKSQFEEAKKDAFKWDGRGKILIEEAINGFEIGCAVLGNDQIQVGSVDEIEIQSAIFDFEGKYAMKGANIYCPARIDGQTFANAQALAKKAFRIMGCTGMARVDMFVTEENEIVLNEINTLPGFTATSRYPSMMQAAGISFTELIDLLIDLAMEKEVSAC</sequence>
<evidence type="ECO:0000256" key="11">
    <source>
        <dbReference type="ARBA" id="ARBA00023316"/>
    </source>
</evidence>
<dbReference type="NCBIfam" id="TIGR01205">
    <property type="entry name" value="D_ala_D_alaTIGR"/>
    <property type="match status" value="1"/>
</dbReference>
<evidence type="ECO:0000256" key="9">
    <source>
        <dbReference type="ARBA" id="ARBA00022984"/>
    </source>
</evidence>
<dbReference type="NCBIfam" id="NF002528">
    <property type="entry name" value="PRK01966.1-4"/>
    <property type="match status" value="1"/>
</dbReference>
<dbReference type="PANTHER" id="PTHR23132:SF25">
    <property type="entry name" value="D-ALANINE--D-ALANINE LIGASE A"/>
    <property type="match status" value="1"/>
</dbReference>
<dbReference type="InterPro" id="IPR011127">
    <property type="entry name" value="Dala_Dala_lig_N"/>
</dbReference>
<dbReference type="AlphaFoldDB" id="A0A1U7NMP0"/>
<evidence type="ECO:0000256" key="1">
    <source>
        <dbReference type="ARBA" id="ARBA00001936"/>
    </source>
</evidence>
<dbReference type="PROSITE" id="PS50975">
    <property type="entry name" value="ATP_GRASP"/>
    <property type="match status" value="1"/>
</dbReference>
<name>A0A1U7NMP0_9FIRM</name>
<organism evidence="17 18">
    <name type="scientific">Dubosiella newyorkensis</name>
    <dbReference type="NCBI Taxonomy" id="1862672"/>
    <lineage>
        <taxon>Bacteria</taxon>
        <taxon>Bacillati</taxon>
        <taxon>Bacillota</taxon>
        <taxon>Erysipelotrichia</taxon>
        <taxon>Erysipelotrichales</taxon>
        <taxon>Erysipelotrichaceae</taxon>
        <taxon>Dubosiella</taxon>
    </lineage>
</organism>
<dbReference type="SUPFAM" id="SSF52440">
    <property type="entry name" value="PreATP-grasp domain"/>
    <property type="match status" value="1"/>
</dbReference>
<feature type="active site" evidence="13">
    <location>
        <position position="16"/>
    </location>
</feature>
<dbReference type="GO" id="GO:0005829">
    <property type="term" value="C:cytosol"/>
    <property type="evidence" value="ECO:0007669"/>
    <property type="project" value="TreeGrafter"/>
</dbReference>
<feature type="binding site" evidence="14">
    <location>
        <position position="309"/>
    </location>
    <ligand>
        <name>Mg(2+)</name>
        <dbReference type="ChEBI" id="CHEBI:18420"/>
        <label>2</label>
    </ligand>
</feature>
<evidence type="ECO:0000313" key="17">
    <source>
        <dbReference type="EMBL" id="OLU46495.1"/>
    </source>
</evidence>
<comment type="similarity">
    <text evidence="2 12">Belongs to the D-alanine--D-alanine ligase family.</text>
</comment>
<dbReference type="STRING" id="1862672.BO225_06080"/>
<dbReference type="GO" id="GO:0005524">
    <property type="term" value="F:ATP binding"/>
    <property type="evidence" value="ECO:0007669"/>
    <property type="project" value="UniProtKB-UniRule"/>
</dbReference>
<feature type="domain" description="ATP-grasp" evidence="16">
    <location>
        <begin position="137"/>
        <end position="340"/>
    </location>
</feature>
<evidence type="ECO:0000256" key="13">
    <source>
        <dbReference type="PIRSR" id="PIRSR039102-1"/>
    </source>
</evidence>
<comment type="catalytic activity">
    <reaction evidence="12">
        <text>2 D-alanine + ATP = D-alanyl-D-alanine + ADP + phosphate + H(+)</text>
        <dbReference type="Rhea" id="RHEA:11224"/>
        <dbReference type="ChEBI" id="CHEBI:15378"/>
        <dbReference type="ChEBI" id="CHEBI:30616"/>
        <dbReference type="ChEBI" id="CHEBI:43474"/>
        <dbReference type="ChEBI" id="CHEBI:57416"/>
        <dbReference type="ChEBI" id="CHEBI:57822"/>
        <dbReference type="ChEBI" id="CHEBI:456216"/>
        <dbReference type="EC" id="6.3.2.4"/>
    </reaction>
</comment>
<dbReference type="InterPro" id="IPR011095">
    <property type="entry name" value="Dala_Dala_lig_C"/>
</dbReference>
<dbReference type="Proteomes" id="UP000186705">
    <property type="component" value="Unassembled WGS sequence"/>
</dbReference>
<dbReference type="Gene3D" id="3.30.1490.20">
    <property type="entry name" value="ATP-grasp fold, A domain"/>
    <property type="match status" value="1"/>
</dbReference>
<dbReference type="Gene3D" id="3.30.470.20">
    <property type="entry name" value="ATP-grasp fold, B domain"/>
    <property type="match status" value="1"/>
</dbReference>
<reference evidence="17 18" key="1">
    <citation type="submission" date="2016-11" db="EMBL/GenBank/DDBJ databases">
        <title>Description of two novel members of the family Erysipelotrichaceae: Ileibacterium lipovorans gen. nov., sp. nov. and Dubosiella newyorkensis, gen. nov., sp. nov.</title>
        <authorList>
            <person name="Cox L.M."/>
            <person name="Sohn J."/>
            <person name="Tyrrell K.L."/>
            <person name="Citron D.M."/>
            <person name="Lawson P.A."/>
            <person name="Patel N.B."/>
            <person name="Iizumi T."/>
            <person name="Perez-Perez G.I."/>
            <person name="Goldstein E.J."/>
            <person name="Blaser M.J."/>
        </authorList>
    </citation>
    <scope>NUCLEOTIDE SEQUENCE [LARGE SCALE GENOMIC DNA]</scope>
    <source>
        <strain evidence="17 18">NYU-BL-A4</strain>
    </source>
</reference>
<dbReference type="InterPro" id="IPR013815">
    <property type="entry name" value="ATP_grasp_subdomain_1"/>
</dbReference>
<protein>
    <recommendedName>
        <fullName evidence="12">D-alanine--D-alanine ligase</fullName>
        <ecNumber evidence="12">6.3.2.4</ecNumber>
    </recommendedName>
    <alternativeName>
        <fullName evidence="12">D-Ala-D-Ala ligase</fullName>
    </alternativeName>
    <alternativeName>
        <fullName evidence="12">D-alanylalanine synthetase</fullName>
    </alternativeName>
</protein>
<evidence type="ECO:0000256" key="8">
    <source>
        <dbReference type="ARBA" id="ARBA00022960"/>
    </source>
</evidence>
<dbReference type="GO" id="GO:0008716">
    <property type="term" value="F:D-alanine-D-alanine ligase activity"/>
    <property type="evidence" value="ECO:0007669"/>
    <property type="project" value="UniProtKB-UniRule"/>
</dbReference>
<dbReference type="Pfam" id="PF07478">
    <property type="entry name" value="Dala_Dala_lig_C"/>
    <property type="match status" value="1"/>
</dbReference>
<keyword evidence="18" id="KW-1185">Reference proteome</keyword>
<feature type="binding site" evidence="14">
    <location>
        <position position="307"/>
    </location>
    <ligand>
        <name>Mg(2+)</name>
        <dbReference type="ChEBI" id="CHEBI:18420"/>
        <label>1</label>
    </ligand>
</feature>
<evidence type="ECO:0000256" key="3">
    <source>
        <dbReference type="ARBA" id="ARBA00022598"/>
    </source>
</evidence>
<evidence type="ECO:0000256" key="15">
    <source>
        <dbReference type="PROSITE-ProRule" id="PRU00409"/>
    </source>
</evidence>
<feature type="binding site" evidence="14">
    <location>
        <position position="294"/>
    </location>
    <ligand>
        <name>Mg(2+)</name>
        <dbReference type="ChEBI" id="CHEBI:18420"/>
        <label>1</label>
    </ligand>
</feature>
<keyword evidence="11 12" id="KW-0961">Cell wall biogenesis/degradation</keyword>
<dbReference type="InterPro" id="IPR016185">
    <property type="entry name" value="PreATP-grasp_dom_sf"/>
</dbReference>
<dbReference type="InterPro" id="IPR011761">
    <property type="entry name" value="ATP-grasp"/>
</dbReference>
<dbReference type="GO" id="GO:0071555">
    <property type="term" value="P:cell wall organization"/>
    <property type="evidence" value="ECO:0007669"/>
    <property type="project" value="UniProtKB-KW"/>
</dbReference>
<dbReference type="PIRSF" id="PIRSF039102">
    <property type="entry name" value="Ddl/VanB"/>
    <property type="match status" value="1"/>
</dbReference>
<dbReference type="GO" id="GO:0046872">
    <property type="term" value="F:metal ion binding"/>
    <property type="evidence" value="ECO:0007669"/>
    <property type="project" value="UniProtKB-KW"/>
</dbReference>
<keyword evidence="8 12" id="KW-0133">Cell shape</keyword>
<comment type="subcellular location">
    <subcellularLocation>
        <location evidence="12">Cytoplasm</location>
    </subcellularLocation>
</comment>
<evidence type="ECO:0000256" key="6">
    <source>
        <dbReference type="ARBA" id="ARBA00022840"/>
    </source>
</evidence>
<dbReference type="PANTHER" id="PTHR23132">
    <property type="entry name" value="D-ALANINE--D-ALANINE LIGASE"/>
    <property type="match status" value="1"/>
</dbReference>
<evidence type="ECO:0000313" key="18">
    <source>
        <dbReference type="Proteomes" id="UP000186705"/>
    </source>
</evidence>
<dbReference type="Gene3D" id="3.40.50.20">
    <property type="match status" value="1"/>
</dbReference>
<evidence type="ECO:0000256" key="7">
    <source>
        <dbReference type="ARBA" id="ARBA00022842"/>
    </source>
</evidence>
<keyword evidence="3 12" id="KW-0436">Ligase</keyword>
<keyword evidence="10 14" id="KW-0464">Manganese</keyword>
<dbReference type="GO" id="GO:0009252">
    <property type="term" value="P:peptidoglycan biosynthetic process"/>
    <property type="evidence" value="ECO:0007669"/>
    <property type="project" value="UniProtKB-UniRule"/>
</dbReference>
<keyword evidence="6 15" id="KW-0067">ATP-binding</keyword>
<dbReference type="OrthoDB" id="9813261at2"/>
<dbReference type="PROSITE" id="PS00843">
    <property type="entry name" value="DALA_DALA_LIGASE_1"/>
    <property type="match status" value="1"/>
</dbReference>
<keyword evidence="12" id="KW-0963">Cytoplasm</keyword>
<comment type="caution">
    <text evidence="17">The sequence shown here is derived from an EMBL/GenBank/DDBJ whole genome shotgun (WGS) entry which is preliminary data.</text>
</comment>
<accession>A0A1U7NMP0</accession>
<comment type="cofactor">
    <cofactor evidence="1">
        <name>Mn(2+)</name>
        <dbReference type="ChEBI" id="CHEBI:29035"/>
    </cofactor>
</comment>
<feature type="active site" evidence="13">
    <location>
        <position position="318"/>
    </location>
</feature>
<dbReference type="EMBL" id="MPKA01000064">
    <property type="protein sequence ID" value="OLU46495.1"/>
    <property type="molecule type" value="Genomic_DNA"/>
</dbReference>
<dbReference type="Pfam" id="PF01820">
    <property type="entry name" value="Dala_Dala_lig_N"/>
    <property type="match status" value="1"/>
</dbReference>
<dbReference type="PROSITE" id="PS00844">
    <property type="entry name" value="DALA_DALA_LIGASE_2"/>
    <property type="match status" value="1"/>
</dbReference>
<dbReference type="SUPFAM" id="SSF56059">
    <property type="entry name" value="Glutathione synthetase ATP-binding domain-like"/>
    <property type="match status" value="1"/>
</dbReference>
<evidence type="ECO:0000256" key="4">
    <source>
        <dbReference type="ARBA" id="ARBA00022723"/>
    </source>
</evidence>